<sequence length="91" mass="9582">MLRVHSRCLEAARLSVVGLADGGDRVGELEELLQRDAETGGDGLVALGDAHPSQALVSHLSGLLLELSGLARHGGGELLAASRTTWTWPMR</sequence>
<protein>
    <submittedName>
        <fullName evidence="1">Uncharacterized protein</fullName>
    </submittedName>
</protein>
<evidence type="ECO:0000313" key="1">
    <source>
        <dbReference type="EMBL" id="RLN04856.1"/>
    </source>
</evidence>
<reference evidence="2" key="1">
    <citation type="journal article" date="2019" name="Nat. Commun.">
        <title>The genome of broomcorn millet.</title>
        <authorList>
            <person name="Zou C."/>
            <person name="Miki D."/>
            <person name="Li D."/>
            <person name="Tang Q."/>
            <person name="Xiao L."/>
            <person name="Rajput S."/>
            <person name="Deng P."/>
            <person name="Jia W."/>
            <person name="Huang R."/>
            <person name="Zhang M."/>
            <person name="Sun Y."/>
            <person name="Hu J."/>
            <person name="Fu X."/>
            <person name="Schnable P.S."/>
            <person name="Li F."/>
            <person name="Zhang H."/>
            <person name="Feng B."/>
            <person name="Zhu X."/>
            <person name="Liu R."/>
            <person name="Schnable J.C."/>
            <person name="Zhu J.-K."/>
            <person name="Zhang H."/>
        </authorList>
    </citation>
    <scope>NUCLEOTIDE SEQUENCE [LARGE SCALE GENOMIC DNA]</scope>
</reference>
<dbReference type="Proteomes" id="UP000275267">
    <property type="component" value="Unassembled WGS sequence"/>
</dbReference>
<comment type="caution">
    <text evidence="1">The sequence shown here is derived from an EMBL/GenBank/DDBJ whole genome shotgun (WGS) entry which is preliminary data.</text>
</comment>
<keyword evidence="2" id="KW-1185">Reference proteome</keyword>
<evidence type="ECO:0000313" key="2">
    <source>
        <dbReference type="Proteomes" id="UP000275267"/>
    </source>
</evidence>
<proteinExistence type="predicted"/>
<accession>A0A3L6RKA7</accession>
<organism evidence="1 2">
    <name type="scientific">Panicum miliaceum</name>
    <name type="common">Proso millet</name>
    <name type="synonym">Broomcorn millet</name>
    <dbReference type="NCBI Taxonomy" id="4540"/>
    <lineage>
        <taxon>Eukaryota</taxon>
        <taxon>Viridiplantae</taxon>
        <taxon>Streptophyta</taxon>
        <taxon>Embryophyta</taxon>
        <taxon>Tracheophyta</taxon>
        <taxon>Spermatophyta</taxon>
        <taxon>Magnoliopsida</taxon>
        <taxon>Liliopsida</taxon>
        <taxon>Poales</taxon>
        <taxon>Poaceae</taxon>
        <taxon>PACMAD clade</taxon>
        <taxon>Panicoideae</taxon>
        <taxon>Panicodae</taxon>
        <taxon>Paniceae</taxon>
        <taxon>Panicinae</taxon>
        <taxon>Panicum</taxon>
        <taxon>Panicum sect. Panicum</taxon>
    </lineage>
</organism>
<dbReference type="AlphaFoldDB" id="A0A3L6RKA7"/>
<gene>
    <name evidence="1" type="ORF">C2845_PM13G20590</name>
</gene>
<dbReference type="EMBL" id="PQIB02000008">
    <property type="protein sequence ID" value="RLN04856.1"/>
    <property type="molecule type" value="Genomic_DNA"/>
</dbReference>
<name>A0A3L6RKA7_PANMI</name>